<evidence type="ECO:0000313" key="4">
    <source>
        <dbReference type="Proteomes" id="UP000199242"/>
    </source>
</evidence>
<evidence type="ECO:0000256" key="1">
    <source>
        <dbReference type="SAM" id="SignalP"/>
    </source>
</evidence>
<organism evidence="3 4">
    <name type="scientific">Chryseobacterium taihuense</name>
    <dbReference type="NCBI Taxonomy" id="1141221"/>
    <lineage>
        <taxon>Bacteria</taxon>
        <taxon>Pseudomonadati</taxon>
        <taxon>Bacteroidota</taxon>
        <taxon>Flavobacteriia</taxon>
        <taxon>Flavobacteriales</taxon>
        <taxon>Weeksellaceae</taxon>
        <taxon>Chryseobacterium group</taxon>
        <taxon>Chryseobacterium</taxon>
    </lineage>
</organism>
<feature type="domain" description="DUF6705" evidence="2">
    <location>
        <begin position="1"/>
        <end position="192"/>
    </location>
</feature>
<feature type="signal peptide" evidence="1">
    <location>
        <begin position="1"/>
        <end position="18"/>
    </location>
</feature>
<reference evidence="3 4" key="1">
    <citation type="submission" date="2016-10" db="EMBL/GenBank/DDBJ databases">
        <authorList>
            <person name="Varghese N."/>
            <person name="Submissions S."/>
        </authorList>
    </citation>
    <scope>NUCLEOTIDE SEQUENCE [LARGE SCALE GENOMIC DNA]</scope>
    <source>
        <strain evidence="3 4">CGMCC 1.10941</strain>
    </source>
</reference>
<accession>A0ABY0R371</accession>
<dbReference type="Proteomes" id="UP000199242">
    <property type="component" value="Unassembled WGS sequence"/>
</dbReference>
<protein>
    <recommendedName>
        <fullName evidence="2">DUF6705 domain-containing protein</fullName>
    </recommendedName>
</protein>
<dbReference type="PROSITE" id="PS51257">
    <property type="entry name" value="PROKAR_LIPOPROTEIN"/>
    <property type="match status" value="1"/>
</dbReference>
<evidence type="ECO:0000259" key="2">
    <source>
        <dbReference type="Pfam" id="PF20448"/>
    </source>
</evidence>
<proteinExistence type="predicted"/>
<feature type="chain" id="PRO_5046917676" description="DUF6705 domain-containing protein" evidence="1">
    <location>
        <begin position="19"/>
        <end position="192"/>
    </location>
</feature>
<dbReference type="Pfam" id="PF20448">
    <property type="entry name" value="DUF6705"/>
    <property type="match status" value="1"/>
</dbReference>
<evidence type="ECO:0000313" key="3">
    <source>
        <dbReference type="EMBL" id="SDM33851.1"/>
    </source>
</evidence>
<name>A0ABY0R371_9FLAO</name>
<dbReference type="InterPro" id="IPR046551">
    <property type="entry name" value="DUF6705"/>
</dbReference>
<dbReference type="EMBL" id="FNHD01000024">
    <property type="protein sequence ID" value="SDM33851.1"/>
    <property type="molecule type" value="Genomic_DNA"/>
</dbReference>
<sequence length="192" mass="22161">MNRIFLLIILLITFSCKAQTNIIDIVNRCNNSPLNRSNGSLYLKDISNIYEPYIGTWKWTEGNKEMVLTLLKQTKYHINTYGNDNYFEDRLVGYYVYKENGIIVVNTSSDNLNLDYGLNVSFDILCNGKLDSSLFQDVFRGTSYEVQLEKLSPTQMKFTGKIGENTYPRPRTGTIYYQSGTTFPLNMVFTKQ</sequence>
<gene>
    <name evidence="3" type="ORF">SAMN05216273_1244</name>
</gene>
<keyword evidence="1" id="KW-0732">Signal</keyword>
<comment type="caution">
    <text evidence="3">The sequence shown here is derived from an EMBL/GenBank/DDBJ whole genome shotgun (WGS) entry which is preliminary data.</text>
</comment>
<keyword evidence="4" id="KW-1185">Reference proteome</keyword>
<dbReference type="RefSeq" id="WP_089745623.1">
    <property type="nucleotide sequence ID" value="NZ_FNHD01000024.1"/>
</dbReference>